<evidence type="ECO:0000259" key="2">
    <source>
        <dbReference type="Pfam" id="PF14321"/>
    </source>
</evidence>
<name>A0A937CVF5_9BURK</name>
<feature type="domain" description="DUF4382" evidence="2">
    <location>
        <begin position="40"/>
        <end position="191"/>
    </location>
</feature>
<dbReference type="PROSITE" id="PS51257">
    <property type="entry name" value="PROKAR_LIPOPROTEIN"/>
    <property type="match status" value="1"/>
</dbReference>
<evidence type="ECO:0000313" key="4">
    <source>
        <dbReference type="Proteomes" id="UP000599109"/>
    </source>
</evidence>
<proteinExistence type="predicted"/>
<reference evidence="3 4" key="1">
    <citation type="journal article" date="2017" name="Int. J. Syst. Evol. Microbiol.">
        <title>Ramlibacter monticola sp. nov., isolated from forest soil.</title>
        <authorList>
            <person name="Chaudhary D.K."/>
            <person name="Kim J."/>
        </authorList>
    </citation>
    <scope>NUCLEOTIDE SEQUENCE [LARGE SCALE GENOMIC DNA]</scope>
    <source>
        <strain evidence="3 4">KACC 19175</strain>
    </source>
</reference>
<comment type="caution">
    <text evidence="3">The sequence shown here is derived from an EMBL/GenBank/DDBJ whole genome shotgun (WGS) entry which is preliminary data.</text>
</comment>
<dbReference type="EMBL" id="JAEQNE010000006">
    <property type="protein sequence ID" value="MBL0393679.1"/>
    <property type="molecule type" value="Genomic_DNA"/>
</dbReference>
<accession>A0A937CVF5</accession>
<evidence type="ECO:0000256" key="1">
    <source>
        <dbReference type="SAM" id="SignalP"/>
    </source>
</evidence>
<sequence length="395" mass="40022">MRKSYGSACRWGIRAATWMSALVLAGCGGGGGSGGVAGDGTLRVAMTDAPSCYEHVFVTVEKVRVHTSAGAGDNDAGWRDLTLAAPRRVDLLGLTNGVLEELGSTALPAGDYSQVRLVLAENSVQQPLANAVQPIGGTLTPLRTPSAQQSGLKLQVHFSVEAGKQADLVLDFDACKSVVAAGNSGSFVLKPVVSVTPRFVTSIQGFVTTTMTLTATSVSAQKDGAIVRSTVPDASGKFVLSFLPEDTYTLVITSDGRAAGVVSGVPVSLAASVTSVNSAAAPIVLPTSPMGTVTGTVTANANPLGDATVRALQVVGADTVQVAATPVDVELATYTLRLPTAAPVRAPFSATGLSFAAQAAAAGKYTLSASTPDRLALTRALDLGSAPASTVNFAY</sequence>
<dbReference type="InterPro" id="IPR025491">
    <property type="entry name" value="DUF4382"/>
</dbReference>
<evidence type="ECO:0000313" key="3">
    <source>
        <dbReference type="EMBL" id="MBL0393679.1"/>
    </source>
</evidence>
<organism evidence="3 4">
    <name type="scientific">Ramlibacter monticola</name>
    <dbReference type="NCBI Taxonomy" id="1926872"/>
    <lineage>
        <taxon>Bacteria</taxon>
        <taxon>Pseudomonadati</taxon>
        <taxon>Pseudomonadota</taxon>
        <taxon>Betaproteobacteria</taxon>
        <taxon>Burkholderiales</taxon>
        <taxon>Comamonadaceae</taxon>
        <taxon>Ramlibacter</taxon>
    </lineage>
</organism>
<feature type="signal peptide" evidence="1">
    <location>
        <begin position="1"/>
        <end position="25"/>
    </location>
</feature>
<dbReference type="Pfam" id="PF14321">
    <property type="entry name" value="DUF4382"/>
    <property type="match status" value="1"/>
</dbReference>
<dbReference type="Proteomes" id="UP000599109">
    <property type="component" value="Unassembled WGS sequence"/>
</dbReference>
<keyword evidence="1" id="KW-0732">Signal</keyword>
<protein>
    <submittedName>
        <fullName evidence="3">DUF4382 domain-containing protein</fullName>
    </submittedName>
</protein>
<gene>
    <name evidence="3" type="ORF">JJ685_21260</name>
</gene>
<dbReference type="AlphaFoldDB" id="A0A937CVF5"/>
<keyword evidence="4" id="KW-1185">Reference proteome</keyword>
<feature type="chain" id="PRO_5038084713" evidence="1">
    <location>
        <begin position="26"/>
        <end position="395"/>
    </location>
</feature>